<evidence type="ECO:0000313" key="1">
    <source>
        <dbReference type="EMBL" id="MFB3170024.1"/>
    </source>
</evidence>
<organism evidence="1 2">
    <name type="scientific">Neobacillus driksii</name>
    <dbReference type="NCBI Taxonomy" id="3035913"/>
    <lineage>
        <taxon>Bacteria</taxon>
        <taxon>Bacillati</taxon>
        <taxon>Bacillota</taxon>
        <taxon>Bacilli</taxon>
        <taxon>Bacillales</taxon>
        <taxon>Bacillaceae</taxon>
        <taxon>Neobacillus</taxon>
    </lineage>
</organism>
<accession>A0ABV4YYU6</accession>
<evidence type="ECO:0000313" key="2">
    <source>
        <dbReference type="Proteomes" id="UP001241748"/>
    </source>
</evidence>
<dbReference type="Proteomes" id="UP001241748">
    <property type="component" value="Unassembled WGS sequence"/>
</dbReference>
<keyword evidence="2" id="KW-1185">Reference proteome</keyword>
<sequence length="255" mass="29687">MMNIGIFGGCVSRDIFRLFPERDRVLHYSARTSLISQFSEPTKVDLNDINLSSAFQKRIVAADFNKSLKKDLAGLDVDFFIIDFLVERISLLSNGNKYITRSKELSTSGLLTNKKYRLGKVVSRKADDMVLLHTWFNACDQFIDCLQKKFKPHQIILNEVYLTEHYLDNSEIKNFDEKQTEGIRETNAMLKMYYSYFKGKYPGINFINISKENSVGDINHQWGLSPMHFVDDYYLEARQQLNKIYLENQVQTTTI</sequence>
<dbReference type="RefSeq" id="WP_306074580.1">
    <property type="nucleotide sequence ID" value="NZ_JAROBZ020000002.1"/>
</dbReference>
<proteinExistence type="predicted"/>
<dbReference type="EMBL" id="JAROBZ020000002">
    <property type="protein sequence ID" value="MFB3170024.1"/>
    <property type="molecule type" value="Genomic_DNA"/>
</dbReference>
<dbReference type="InterPro" id="IPR046237">
    <property type="entry name" value="DUF6270"/>
</dbReference>
<comment type="caution">
    <text evidence="1">The sequence shown here is derived from an EMBL/GenBank/DDBJ whole genome shotgun (WGS) entry which is preliminary data.</text>
</comment>
<reference evidence="1 2" key="1">
    <citation type="submission" date="2024-05" db="EMBL/GenBank/DDBJ databases">
        <authorList>
            <person name="Venkateswaran K."/>
        </authorList>
    </citation>
    <scope>NUCLEOTIDE SEQUENCE [LARGE SCALE GENOMIC DNA]</scope>
    <source>
        <strain evidence="1 2">179-C4-2-HS</strain>
    </source>
</reference>
<dbReference type="Pfam" id="PF19786">
    <property type="entry name" value="DUF6270"/>
    <property type="match status" value="1"/>
</dbReference>
<name>A0ABV4YYU6_9BACI</name>
<protein>
    <submittedName>
        <fullName evidence="1">DUF6270 domain-containing protein</fullName>
    </submittedName>
</protein>
<gene>
    <name evidence="1" type="ORF">P5G62_023235</name>
</gene>